<dbReference type="Gene3D" id="3.20.20.140">
    <property type="entry name" value="Metal-dependent hydrolases"/>
    <property type="match status" value="1"/>
</dbReference>
<evidence type="ECO:0000313" key="2">
    <source>
        <dbReference type="EMBL" id="EYR64381.1"/>
    </source>
</evidence>
<dbReference type="InterPro" id="IPR033932">
    <property type="entry name" value="YtcJ-like"/>
</dbReference>
<keyword evidence="2" id="KW-0378">Hydrolase</keyword>
<reference evidence="2 3" key="1">
    <citation type="submission" date="2014-01" db="EMBL/GenBank/DDBJ databases">
        <title>Actinotalea ferrariae CF5-4.</title>
        <authorList>
            <person name="Chen F."/>
            <person name="Li Y."/>
            <person name="Wang G."/>
        </authorList>
    </citation>
    <scope>NUCLEOTIDE SEQUENCE [LARGE SCALE GENOMIC DNA]</scope>
    <source>
        <strain evidence="2 3">CF5-4</strain>
    </source>
</reference>
<accession>A0A021VTB2</accession>
<sequence length="534" mass="57169">MALRRTGFVGGTVWTGRGEPDADVVVVEGPLVLAVGHAAHALLPTCDDVVDLAGGFLMPAFGDGHAHPMFAGLEEQGPVLAGLTTVEAVVASVGRWAQAHPEATWVLGAGYDPAISRDGEFDARWLDRAVADRPVALRASDYHTVWCNSAALRAAGIDATTPDPRLGQVVRRPDGSPLGTLREWHAVDLVLAHAPAWSVADQVAALRRAGERLAGVGITWVQDAWVDPPMVDGYLAAARAGALRVRTNLALRADPDRWRDQLPWFESVRADVTALDHPLLTAGTVKIFADGVVEAGTAAMLEPYVGTTDRGMAVWAADELAAAAVALDALGLQLHVHAIGDAAVRHALDAVEACRRVNGARDRRPVLTHVQVVHPDDLRRFAELDVIANVELLWAQSDPSQTVLTRPRLGPRRSAQQYPYASLVRAGVHVSAGSDWPVTPHDPLEAIRVAVTRRTAEGTDDTWLPQECLDVEEALHAYTAEVAHQAFADDRRGRVRVGAVADLVRLDADPRHVEPMAIGGITVRGTWLAGTRVA</sequence>
<dbReference type="SUPFAM" id="SSF51338">
    <property type="entry name" value="Composite domain of metallo-dependent hydrolases"/>
    <property type="match status" value="1"/>
</dbReference>
<dbReference type="Pfam" id="PF07969">
    <property type="entry name" value="Amidohydro_3"/>
    <property type="match status" value="1"/>
</dbReference>
<dbReference type="PANTHER" id="PTHR22642">
    <property type="entry name" value="IMIDAZOLONEPROPIONASE"/>
    <property type="match status" value="1"/>
</dbReference>
<dbReference type="AlphaFoldDB" id="A0A021VTB2"/>
<feature type="domain" description="Amidohydrolase 3" evidence="1">
    <location>
        <begin position="48"/>
        <end position="533"/>
    </location>
</feature>
<dbReference type="InterPro" id="IPR013108">
    <property type="entry name" value="Amidohydro_3"/>
</dbReference>
<dbReference type="SUPFAM" id="SSF51556">
    <property type="entry name" value="Metallo-dependent hydrolases"/>
    <property type="match status" value="1"/>
</dbReference>
<dbReference type="InterPro" id="IPR032466">
    <property type="entry name" value="Metal_Hydrolase"/>
</dbReference>
<keyword evidence="3" id="KW-1185">Reference proteome</keyword>
<dbReference type="EMBL" id="AXCW01000034">
    <property type="protein sequence ID" value="EYR64381.1"/>
    <property type="molecule type" value="Genomic_DNA"/>
</dbReference>
<dbReference type="RefSeq" id="WP_245612361.1">
    <property type="nucleotide sequence ID" value="NZ_AXCW01000034.1"/>
</dbReference>
<evidence type="ECO:0000259" key="1">
    <source>
        <dbReference type="Pfam" id="PF07969"/>
    </source>
</evidence>
<gene>
    <name evidence="2" type="ORF">N866_11815</name>
</gene>
<proteinExistence type="predicted"/>
<dbReference type="InterPro" id="IPR011059">
    <property type="entry name" value="Metal-dep_hydrolase_composite"/>
</dbReference>
<organism evidence="2 3">
    <name type="scientific">Actinotalea ferrariae CF5-4</name>
    <dbReference type="NCBI Taxonomy" id="948458"/>
    <lineage>
        <taxon>Bacteria</taxon>
        <taxon>Bacillati</taxon>
        <taxon>Actinomycetota</taxon>
        <taxon>Actinomycetes</taxon>
        <taxon>Micrococcales</taxon>
        <taxon>Cellulomonadaceae</taxon>
        <taxon>Actinotalea</taxon>
    </lineage>
</organism>
<evidence type="ECO:0000313" key="3">
    <source>
        <dbReference type="Proteomes" id="UP000019753"/>
    </source>
</evidence>
<protein>
    <submittedName>
        <fullName evidence="2">Amidohydrolase</fullName>
    </submittedName>
</protein>
<dbReference type="CDD" id="cd01300">
    <property type="entry name" value="YtcJ_like"/>
    <property type="match status" value="1"/>
</dbReference>
<dbReference type="PANTHER" id="PTHR22642:SF2">
    <property type="entry name" value="PROTEIN LONG AFTER FAR-RED 3"/>
    <property type="match status" value="1"/>
</dbReference>
<dbReference type="Gene3D" id="2.30.40.10">
    <property type="entry name" value="Urease, subunit C, domain 1"/>
    <property type="match status" value="1"/>
</dbReference>
<name>A0A021VTB2_9CELL</name>
<dbReference type="GO" id="GO:0016810">
    <property type="term" value="F:hydrolase activity, acting on carbon-nitrogen (but not peptide) bonds"/>
    <property type="evidence" value="ECO:0007669"/>
    <property type="project" value="InterPro"/>
</dbReference>
<dbReference type="Proteomes" id="UP000019753">
    <property type="component" value="Unassembled WGS sequence"/>
</dbReference>
<dbReference type="Gene3D" id="3.10.310.70">
    <property type="match status" value="1"/>
</dbReference>
<comment type="caution">
    <text evidence="2">The sequence shown here is derived from an EMBL/GenBank/DDBJ whole genome shotgun (WGS) entry which is preliminary data.</text>
</comment>